<evidence type="ECO:0000256" key="1">
    <source>
        <dbReference type="ARBA" id="ARBA00001966"/>
    </source>
</evidence>
<evidence type="ECO:0000313" key="13">
    <source>
        <dbReference type="Proteomes" id="UP000301475"/>
    </source>
</evidence>
<dbReference type="GO" id="GO:0046872">
    <property type="term" value="F:metal ion binding"/>
    <property type="evidence" value="ECO:0007669"/>
    <property type="project" value="UniProtKB-UniRule"/>
</dbReference>
<keyword evidence="13" id="KW-1185">Reference proteome</keyword>
<evidence type="ECO:0000256" key="8">
    <source>
        <dbReference type="ARBA" id="ARBA00023004"/>
    </source>
</evidence>
<dbReference type="Proteomes" id="UP000301475">
    <property type="component" value="Chromosome"/>
</dbReference>
<evidence type="ECO:0000256" key="10">
    <source>
        <dbReference type="RuleBase" id="RU365098"/>
    </source>
</evidence>
<dbReference type="InterPro" id="IPR000813">
    <property type="entry name" value="7Fe_ferredoxin"/>
</dbReference>
<dbReference type="PANTHER" id="PTHR24960:SF79">
    <property type="entry name" value="PHOTOSYSTEM I IRON-SULFUR CENTER"/>
    <property type="match status" value="1"/>
</dbReference>
<evidence type="ECO:0000256" key="9">
    <source>
        <dbReference type="ARBA" id="ARBA00023014"/>
    </source>
</evidence>
<keyword evidence="9 10" id="KW-0411">Iron-sulfur</keyword>
<dbReference type="EMBL" id="CP039381">
    <property type="protein sequence ID" value="QCT07063.1"/>
    <property type="molecule type" value="Genomic_DNA"/>
</dbReference>
<evidence type="ECO:0000256" key="2">
    <source>
        <dbReference type="ARBA" id="ARBA00003532"/>
    </source>
</evidence>
<accession>A0A4V1G557</accession>
<feature type="domain" description="4Fe-4S ferredoxin-type" evidence="11">
    <location>
        <begin position="1"/>
        <end position="28"/>
    </location>
</feature>
<organism evidence="12 13">
    <name type="scientific">Ruminococcus bovis</name>
    <dbReference type="NCBI Taxonomy" id="2564099"/>
    <lineage>
        <taxon>Bacteria</taxon>
        <taxon>Bacillati</taxon>
        <taxon>Bacillota</taxon>
        <taxon>Clostridia</taxon>
        <taxon>Eubacteriales</taxon>
        <taxon>Oscillospiraceae</taxon>
        <taxon>Ruminococcus</taxon>
    </lineage>
</organism>
<dbReference type="PANTHER" id="PTHR24960">
    <property type="entry name" value="PHOTOSYSTEM I IRON-SULFUR CENTER-RELATED"/>
    <property type="match status" value="1"/>
</dbReference>
<proteinExistence type="predicted"/>
<keyword evidence="7 10" id="KW-0249">Electron transport</keyword>
<reference evidence="12 13" key="1">
    <citation type="submission" date="2019-04" db="EMBL/GenBank/DDBJ databases">
        <authorList>
            <person name="Embree M."/>
            <person name="Gaffney J.R."/>
        </authorList>
    </citation>
    <scope>NUCLEOTIDE SEQUENCE [LARGE SCALE GENOMIC DNA]</scope>
    <source>
        <strain evidence="12 13">JE7A12</strain>
    </source>
</reference>
<dbReference type="PROSITE" id="PS51379">
    <property type="entry name" value="4FE4S_FER_2"/>
    <property type="match status" value="2"/>
</dbReference>
<keyword evidence="8 10" id="KW-0408">Iron</keyword>
<dbReference type="InterPro" id="IPR050157">
    <property type="entry name" value="PSI_iron-sulfur_center"/>
</dbReference>
<evidence type="ECO:0000313" key="12">
    <source>
        <dbReference type="EMBL" id="QCT07063.1"/>
    </source>
</evidence>
<dbReference type="Pfam" id="PF12838">
    <property type="entry name" value="Fer4_7"/>
    <property type="match status" value="1"/>
</dbReference>
<keyword evidence="5 10" id="KW-0004">4Fe-4S</keyword>
<dbReference type="InterPro" id="IPR017900">
    <property type="entry name" value="4Fe4S_Fe_S_CS"/>
</dbReference>
<evidence type="ECO:0000259" key="11">
    <source>
        <dbReference type="PROSITE" id="PS51379"/>
    </source>
</evidence>
<dbReference type="PROSITE" id="PS00198">
    <property type="entry name" value="4FE4S_FER_1"/>
    <property type="match status" value="2"/>
</dbReference>
<dbReference type="GO" id="GO:0005737">
    <property type="term" value="C:cytoplasm"/>
    <property type="evidence" value="ECO:0007669"/>
    <property type="project" value="TreeGrafter"/>
</dbReference>
<comment type="cofactor">
    <cofactor evidence="1 10">
        <name>[4Fe-4S] cluster</name>
        <dbReference type="ChEBI" id="CHEBI:49883"/>
    </cofactor>
</comment>
<evidence type="ECO:0000256" key="3">
    <source>
        <dbReference type="ARBA" id="ARBA00013529"/>
    </source>
</evidence>
<dbReference type="PRINTS" id="PR00354">
    <property type="entry name" value="7FE8SFRDOXIN"/>
</dbReference>
<dbReference type="OrthoDB" id="9803397at2"/>
<comment type="function">
    <text evidence="2 10">Ferredoxins are iron-sulfur proteins that transfer electrons in a wide variety of metabolic reactions.</text>
</comment>
<dbReference type="SUPFAM" id="SSF54862">
    <property type="entry name" value="4Fe-4S ferredoxins"/>
    <property type="match status" value="1"/>
</dbReference>
<dbReference type="GO" id="GO:0051539">
    <property type="term" value="F:4 iron, 4 sulfur cluster binding"/>
    <property type="evidence" value="ECO:0007669"/>
    <property type="project" value="UniProtKB-UniRule"/>
</dbReference>
<sequence>MAYAISDECISCGACADGCPVGAISEGDGKYEINADECISCGACADTCPVGAPAEA</sequence>
<gene>
    <name evidence="12" type="ORF">E5Z56_06645</name>
</gene>
<dbReference type="InterPro" id="IPR017896">
    <property type="entry name" value="4Fe4S_Fe-S-bd"/>
</dbReference>
<keyword evidence="6 10" id="KW-0479">Metal-binding</keyword>
<feature type="domain" description="4Fe-4S ferredoxin-type" evidence="11">
    <location>
        <begin position="29"/>
        <end position="56"/>
    </location>
</feature>
<dbReference type="KEGG" id="ruj:E5Z56_06645"/>
<protein>
    <recommendedName>
        <fullName evidence="3 10">Ferredoxin</fullName>
    </recommendedName>
</protein>
<evidence type="ECO:0000256" key="7">
    <source>
        <dbReference type="ARBA" id="ARBA00022982"/>
    </source>
</evidence>
<evidence type="ECO:0000256" key="6">
    <source>
        <dbReference type="ARBA" id="ARBA00022723"/>
    </source>
</evidence>
<keyword evidence="4 10" id="KW-0813">Transport</keyword>
<dbReference type="GO" id="GO:0009055">
    <property type="term" value="F:electron transfer activity"/>
    <property type="evidence" value="ECO:0007669"/>
    <property type="project" value="UniProtKB-UniRule"/>
</dbReference>
<evidence type="ECO:0000256" key="4">
    <source>
        <dbReference type="ARBA" id="ARBA00022448"/>
    </source>
</evidence>
<dbReference type="RefSeq" id="WP_022506025.1">
    <property type="nucleotide sequence ID" value="NZ_CP039381.1"/>
</dbReference>
<dbReference type="AlphaFoldDB" id="A0A4V1G557"/>
<dbReference type="Gene3D" id="3.30.70.20">
    <property type="match status" value="1"/>
</dbReference>
<evidence type="ECO:0000256" key="5">
    <source>
        <dbReference type="ARBA" id="ARBA00022485"/>
    </source>
</evidence>
<name>A0A4V1G557_9FIRM</name>